<evidence type="ECO:0000313" key="1">
    <source>
        <dbReference type="EMBL" id="KAJ3539383.1"/>
    </source>
</evidence>
<organism evidence="1 2">
    <name type="scientific">Fusarium decemcellulare</name>
    <dbReference type="NCBI Taxonomy" id="57161"/>
    <lineage>
        <taxon>Eukaryota</taxon>
        <taxon>Fungi</taxon>
        <taxon>Dikarya</taxon>
        <taxon>Ascomycota</taxon>
        <taxon>Pezizomycotina</taxon>
        <taxon>Sordariomycetes</taxon>
        <taxon>Hypocreomycetidae</taxon>
        <taxon>Hypocreales</taxon>
        <taxon>Nectriaceae</taxon>
        <taxon>Fusarium</taxon>
        <taxon>Fusarium decemcellulare species complex</taxon>
    </lineage>
</organism>
<reference evidence="1" key="1">
    <citation type="submission" date="2022-08" db="EMBL/GenBank/DDBJ databases">
        <title>Genome Sequence of Fusarium decemcellulare.</title>
        <authorList>
            <person name="Buettner E."/>
        </authorList>
    </citation>
    <scope>NUCLEOTIDE SEQUENCE</scope>
    <source>
        <strain evidence="1">Babe19</strain>
    </source>
</reference>
<dbReference type="Proteomes" id="UP001148629">
    <property type="component" value="Unassembled WGS sequence"/>
</dbReference>
<comment type="caution">
    <text evidence="1">The sequence shown here is derived from an EMBL/GenBank/DDBJ whole genome shotgun (WGS) entry which is preliminary data.</text>
</comment>
<keyword evidence="2" id="KW-1185">Reference proteome</keyword>
<dbReference type="EMBL" id="JANRMS010000464">
    <property type="protein sequence ID" value="KAJ3539383.1"/>
    <property type="molecule type" value="Genomic_DNA"/>
</dbReference>
<accession>A0ACC1SGY7</accession>
<name>A0ACC1SGY7_9HYPO</name>
<sequence>MFPLPRLPATTETLSTDVSSTETTSTTETASTTDVSSTTETSMSSTETSSTAETTTTTTTAEEQPAPCAETQVLENPRFDTGSDAAPWVLFSDVTVSQQGPRSDPNDLHLQFNGGGTITKTFSQTLTDLDAGVYLLEYYIAMHTAVNGRGFSCQAIPTIGDEQLSGGPIVGDNGPPRLAIWHSILDSDPAC</sequence>
<proteinExistence type="predicted"/>
<protein>
    <submittedName>
        <fullName evidence="1">Uncharacterized protein</fullName>
    </submittedName>
</protein>
<gene>
    <name evidence="1" type="ORF">NM208_g5514</name>
</gene>
<evidence type="ECO:0000313" key="2">
    <source>
        <dbReference type="Proteomes" id="UP001148629"/>
    </source>
</evidence>